<dbReference type="STRING" id="393003.SAMN05660461_0014"/>
<organism evidence="3 4">
    <name type="scientific">Chitinophaga ginsengisegetis</name>
    <dbReference type="NCBI Taxonomy" id="393003"/>
    <lineage>
        <taxon>Bacteria</taxon>
        <taxon>Pseudomonadati</taxon>
        <taxon>Bacteroidota</taxon>
        <taxon>Chitinophagia</taxon>
        <taxon>Chitinophagales</taxon>
        <taxon>Chitinophagaceae</taxon>
        <taxon>Chitinophaga</taxon>
    </lineage>
</organism>
<keyword evidence="1" id="KW-0732">Signal</keyword>
<evidence type="ECO:0000313" key="4">
    <source>
        <dbReference type="Proteomes" id="UP000190166"/>
    </source>
</evidence>
<proteinExistence type="predicted"/>
<accession>A0A1T5N266</accession>
<evidence type="ECO:0000313" key="3">
    <source>
        <dbReference type="EMBL" id="SKC94581.1"/>
    </source>
</evidence>
<feature type="domain" description="DUF3347" evidence="2">
    <location>
        <begin position="84"/>
        <end position="174"/>
    </location>
</feature>
<reference evidence="3 4" key="1">
    <citation type="submission" date="2017-02" db="EMBL/GenBank/DDBJ databases">
        <authorList>
            <person name="Peterson S.W."/>
        </authorList>
    </citation>
    <scope>NUCLEOTIDE SEQUENCE [LARGE SCALE GENOMIC DNA]</scope>
    <source>
        <strain evidence="3 4">DSM 18108</strain>
    </source>
</reference>
<evidence type="ECO:0000256" key="1">
    <source>
        <dbReference type="SAM" id="SignalP"/>
    </source>
</evidence>
<gene>
    <name evidence="3" type="ORF">SAMN05660461_0014</name>
</gene>
<keyword evidence="4" id="KW-1185">Reference proteome</keyword>
<evidence type="ECO:0000259" key="2">
    <source>
        <dbReference type="Pfam" id="PF11827"/>
    </source>
</evidence>
<name>A0A1T5N266_9BACT</name>
<dbReference type="Pfam" id="PF11827">
    <property type="entry name" value="DUF3347"/>
    <property type="match status" value="1"/>
</dbReference>
<dbReference type="AlphaFoldDB" id="A0A1T5N266"/>
<protein>
    <recommendedName>
        <fullName evidence="2">DUF3347 domain-containing protein</fullName>
    </recommendedName>
</protein>
<feature type="chain" id="PRO_5012888547" description="DUF3347 domain-containing protein" evidence="1">
    <location>
        <begin position="49"/>
        <end position="224"/>
    </location>
</feature>
<dbReference type="EMBL" id="FUZZ01000001">
    <property type="protein sequence ID" value="SKC94581.1"/>
    <property type="molecule type" value="Genomic_DNA"/>
</dbReference>
<feature type="signal peptide" evidence="1">
    <location>
        <begin position="1"/>
        <end position="48"/>
    </location>
</feature>
<dbReference type="InterPro" id="IPR021782">
    <property type="entry name" value="DUF3347"/>
</dbReference>
<dbReference type="Proteomes" id="UP000190166">
    <property type="component" value="Unassembled WGS sequence"/>
</dbReference>
<sequence length="224" mass="24069">MRTLTYSNSVLLRNNPVILFSFVAKCKIMNFKVCVPVGLLMLSAALFACNQQAAPKEEAAAAGASTALQAPYSHVFYDSLGATMQSYYKLSDALVQADSTAANTAAAALKGHVDSLPVNLLQMDSSHLANITGITGSVSAELAGLAGETELDGKRAAFQMVSDMLFDLVKNTGLKGHTIYHQYCPMAFDDKGAYWLSDKADIQNPYFGHKMLTCGETKDSLSYK</sequence>